<dbReference type="InterPro" id="IPR001138">
    <property type="entry name" value="Zn2Cys6_DnaBD"/>
</dbReference>
<dbReference type="Proteomes" id="UP000077315">
    <property type="component" value="Unassembled WGS sequence"/>
</dbReference>
<dbReference type="GO" id="GO:0005634">
    <property type="term" value="C:nucleus"/>
    <property type="evidence" value="ECO:0007669"/>
    <property type="project" value="UniProtKB-SubCell"/>
</dbReference>
<reference evidence="8" key="1">
    <citation type="submission" date="2015-06" db="EMBL/GenBank/DDBJ databases">
        <title>Expansion of signal transduction pathways in fungi by whole-genome duplication.</title>
        <authorList>
            <consortium name="DOE Joint Genome Institute"/>
            <person name="Corrochano L.M."/>
            <person name="Kuo A."/>
            <person name="Marcet-Houben M."/>
            <person name="Polaino S."/>
            <person name="Salamov A."/>
            <person name="Villalobos J.M."/>
            <person name="Alvarez M.I."/>
            <person name="Avalos J."/>
            <person name="Benito E.P."/>
            <person name="Benoit I."/>
            <person name="Burger G."/>
            <person name="Camino L.P."/>
            <person name="Canovas D."/>
            <person name="Cerda-Olmedo E."/>
            <person name="Cheng J.-F."/>
            <person name="Dominguez A."/>
            <person name="Elias M."/>
            <person name="Eslava A.P."/>
            <person name="Glaser F."/>
            <person name="Grimwood J."/>
            <person name="Gutierrez G."/>
            <person name="Heitman J."/>
            <person name="Henrissat B."/>
            <person name="Iturriaga E.A."/>
            <person name="Lang B.F."/>
            <person name="Lavin J.L."/>
            <person name="Lee S."/>
            <person name="Li W."/>
            <person name="Lindquist E."/>
            <person name="Lopez-Garcia S."/>
            <person name="Luque E.M."/>
            <person name="Marcos A.T."/>
            <person name="Martin J."/>
            <person name="McCluskey K."/>
            <person name="Medina H.R."/>
            <person name="Miralles-Duran A."/>
            <person name="Miyazaki A."/>
            <person name="Munoz-Torres E."/>
            <person name="Oguiza J.A."/>
            <person name="Ohm R."/>
            <person name="Olmedo M."/>
            <person name="Orejas M."/>
            <person name="Ortiz-Castellanos L."/>
            <person name="Pisabarro A.G."/>
            <person name="Rodriguez-Romero J."/>
            <person name="Ruiz-Herrera J."/>
            <person name="Ruiz-Vazquez R."/>
            <person name="Sanz C."/>
            <person name="Schackwitz W."/>
            <person name="Schmutz J."/>
            <person name="Shahriari M."/>
            <person name="Shelest E."/>
            <person name="Silva-Franco F."/>
            <person name="Soanes D."/>
            <person name="Syed K."/>
            <person name="Tagua V.G."/>
            <person name="Talbot N.J."/>
            <person name="Thon M."/>
            <person name="De vries R.P."/>
            <person name="Wiebenga A."/>
            <person name="Yadav J.S."/>
            <person name="Braun E.L."/>
            <person name="Baker S."/>
            <person name="Garre V."/>
            <person name="Horwitz B."/>
            <person name="Torres-Martinez S."/>
            <person name="Idnurm A."/>
            <person name="Herrera-Estrella A."/>
            <person name="Gabaldon T."/>
            <person name="Grigoriev I.V."/>
        </authorList>
    </citation>
    <scope>NUCLEOTIDE SEQUENCE [LARGE SCALE GENOMIC DNA]</scope>
    <source>
        <strain evidence="8">NRRL 1555(-)</strain>
    </source>
</reference>
<dbReference type="RefSeq" id="XP_018297848.1">
    <property type="nucleotide sequence ID" value="XM_018430287.1"/>
</dbReference>
<dbReference type="VEuPathDB" id="FungiDB:PHYBLDRAFT_139827"/>
<dbReference type="PROSITE" id="PS00463">
    <property type="entry name" value="ZN2_CY6_FUNGAL_1"/>
    <property type="match status" value="1"/>
</dbReference>
<dbReference type="GeneID" id="28991193"/>
<dbReference type="PROSITE" id="PS50048">
    <property type="entry name" value="ZN2_CY6_FUNGAL_2"/>
    <property type="match status" value="1"/>
</dbReference>
<keyword evidence="3" id="KW-0238">DNA-binding</keyword>
<proteinExistence type="predicted"/>
<dbReference type="SMART" id="SM00066">
    <property type="entry name" value="GAL4"/>
    <property type="match status" value="1"/>
</dbReference>
<dbReference type="GO" id="GO:0008270">
    <property type="term" value="F:zinc ion binding"/>
    <property type="evidence" value="ECO:0007669"/>
    <property type="project" value="InterPro"/>
</dbReference>
<accession>A0A167QJT3</accession>
<keyword evidence="4" id="KW-0539">Nucleus</keyword>
<dbReference type="GO" id="GO:0000981">
    <property type="term" value="F:DNA-binding transcription factor activity, RNA polymerase II-specific"/>
    <property type="evidence" value="ECO:0007669"/>
    <property type="project" value="InterPro"/>
</dbReference>
<feature type="compositionally biased region" description="Polar residues" evidence="5">
    <location>
        <begin position="232"/>
        <end position="243"/>
    </location>
</feature>
<dbReference type="CDD" id="cd00067">
    <property type="entry name" value="GAL4"/>
    <property type="match status" value="1"/>
</dbReference>
<keyword evidence="2" id="KW-0479">Metal-binding</keyword>
<dbReference type="PANTHER" id="PTHR46910">
    <property type="entry name" value="TRANSCRIPTION FACTOR PDR1"/>
    <property type="match status" value="1"/>
</dbReference>
<dbReference type="STRING" id="763407.A0A167QJT3"/>
<evidence type="ECO:0000256" key="2">
    <source>
        <dbReference type="ARBA" id="ARBA00022723"/>
    </source>
</evidence>
<evidence type="ECO:0000256" key="1">
    <source>
        <dbReference type="ARBA" id="ARBA00004123"/>
    </source>
</evidence>
<dbReference type="Pfam" id="PF00172">
    <property type="entry name" value="Zn_clus"/>
    <property type="match status" value="1"/>
</dbReference>
<dbReference type="SUPFAM" id="SSF57701">
    <property type="entry name" value="Zn2/Cys6 DNA-binding domain"/>
    <property type="match status" value="1"/>
</dbReference>
<name>A0A167QJT3_PHYB8</name>
<dbReference type="AlphaFoldDB" id="A0A167QJT3"/>
<feature type="region of interest" description="Disordered" evidence="5">
    <location>
        <begin position="196"/>
        <end position="253"/>
    </location>
</feature>
<feature type="compositionally biased region" description="Low complexity" evidence="5">
    <location>
        <begin position="207"/>
        <end position="227"/>
    </location>
</feature>
<gene>
    <name evidence="7" type="ORF">PHYBLDRAFT_139827</name>
</gene>
<feature type="compositionally biased region" description="Polar residues" evidence="5">
    <location>
        <begin position="121"/>
        <end position="131"/>
    </location>
</feature>
<dbReference type="OrthoDB" id="3362851at2759"/>
<dbReference type="Gene3D" id="4.10.240.10">
    <property type="entry name" value="Zn(2)-C6 fungal-type DNA-binding domain"/>
    <property type="match status" value="1"/>
</dbReference>
<evidence type="ECO:0000313" key="7">
    <source>
        <dbReference type="EMBL" id="OAD79808.1"/>
    </source>
</evidence>
<evidence type="ECO:0000256" key="5">
    <source>
        <dbReference type="SAM" id="MobiDB-lite"/>
    </source>
</evidence>
<organism evidence="7 8">
    <name type="scientific">Phycomyces blakesleeanus (strain ATCC 8743b / DSM 1359 / FGSC 10004 / NBRC 33097 / NRRL 1555)</name>
    <dbReference type="NCBI Taxonomy" id="763407"/>
    <lineage>
        <taxon>Eukaryota</taxon>
        <taxon>Fungi</taxon>
        <taxon>Fungi incertae sedis</taxon>
        <taxon>Mucoromycota</taxon>
        <taxon>Mucoromycotina</taxon>
        <taxon>Mucoromycetes</taxon>
        <taxon>Mucorales</taxon>
        <taxon>Phycomycetaceae</taxon>
        <taxon>Phycomyces</taxon>
    </lineage>
</organism>
<dbReference type="InterPro" id="IPR050987">
    <property type="entry name" value="AtrR-like"/>
</dbReference>
<dbReference type="EMBL" id="KV440972">
    <property type="protein sequence ID" value="OAD79808.1"/>
    <property type="molecule type" value="Genomic_DNA"/>
</dbReference>
<dbReference type="GO" id="GO:0003677">
    <property type="term" value="F:DNA binding"/>
    <property type="evidence" value="ECO:0007669"/>
    <property type="project" value="UniProtKB-KW"/>
</dbReference>
<dbReference type="InterPro" id="IPR036864">
    <property type="entry name" value="Zn2-C6_fun-type_DNA-bd_sf"/>
</dbReference>
<dbReference type="InParanoid" id="A0A167QJT3"/>
<protein>
    <submittedName>
        <fullName evidence="7">Zn(2)-C6 fungal-specific transcription factor</fullName>
    </submittedName>
</protein>
<sequence>MASKQDLQLESTRRNKRLKVVSACGECRRKKIKCNGEKPCTSCAKTNMECDYSRSLKPKPPTGTPLLERKKSVSPSTSTTGTTPIHAIESRLTMIEDVLRALLASSSTSPSLSLSEKDTPLSPSMSENSDPSADRTLPTFGSRERDPASHKYLHSGPPSCSTVYNTRPVHPTRDKRQRHECDLSYTHFAQDDHFVRLPPLHRPQPPLSASSSSSSSSSFFPSPKLSAIRTLLNDTDQKQQLPSVNAPPLASLF</sequence>
<evidence type="ECO:0000259" key="6">
    <source>
        <dbReference type="PROSITE" id="PS50048"/>
    </source>
</evidence>
<feature type="region of interest" description="Disordered" evidence="5">
    <location>
        <begin position="106"/>
        <end position="178"/>
    </location>
</feature>
<dbReference type="PANTHER" id="PTHR46910:SF3">
    <property type="entry name" value="HALOTOLERANCE PROTEIN 9-RELATED"/>
    <property type="match status" value="1"/>
</dbReference>
<evidence type="ECO:0000256" key="4">
    <source>
        <dbReference type="ARBA" id="ARBA00023242"/>
    </source>
</evidence>
<comment type="subcellular location">
    <subcellularLocation>
        <location evidence="1">Nucleus</location>
    </subcellularLocation>
</comment>
<keyword evidence="8" id="KW-1185">Reference proteome</keyword>
<evidence type="ECO:0000256" key="3">
    <source>
        <dbReference type="ARBA" id="ARBA00023125"/>
    </source>
</evidence>
<evidence type="ECO:0000313" key="8">
    <source>
        <dbReference type="Proteomes" id="UP000077315"/>
    </source>
</evidence>
<feature type="compositionally biased region" description="Low complexity" evidence="5">
    <location>
        <begin position="73"/>
        <end position="84"/>
    </location>
</feature>
<feature type="region of interest" description="Disordered" evidence="5">
    <location>
        <begin position="52"/>
        <end position="85"/>
    </location>
</feature>
<feature type="domain" description="Zn(2)-C6 fungal-type" evidence="6">
    <location>
        <begin position="23"/>
        <end position="52"/>
    </location>
</feature>